<organism evidence="7 8">
    <name type="scientific">Streblomastix strix</name>
    <dbReference type="NCBI Taxonomy" id="222440"/>
    <lineage>
        <taxon>Eukaryota</taxon>
        <taxon>Metamonada</taxon>
        <taxon>Preaxostyla</taxon>
        <taxon>Oxymonadida</taxon>
        <taxon>Streblomastigidae</taxon>
        <taxon>Streblomastix</taxon>
    </lineage>
</organism>
<keyword evidence="6" id="KW-1133">Transmembrane helix</keyword>
<evidence type="ECO:0000313" key="7">
    <source>
        <dbReference type="EMBL" id="KAA6389873.1"/>
    </source>
</evidence>
<evidence type="ECO:0000256" key="6">
    <source>
        <dbReference type="SAM" id="Phobius"/>
    </source>
</evidence>
<reference evidence="7 8" key="1">
    <citation type="submission" date="2019-03" db="EMBL/GenBank/DDBJ databases">
        <title>Single cell metagenomics reveals metabolic interactions within the superorganism composed of flagellate Streblomastix strix and complex community of Bacteroidetes bacteria on its surface.</title>
        <authorList>
            <person name="Treitli S.C."/>
            <person name="Kolisko M."/>
            <person name="Husnik F."/>
            <person name="Keeling P."/>
            <person name="Hampl V."/>
        </authorList>
    </citation>
    <scope>NUCLEOTIDE SEQUENCE [LARGE SCALE GENOMIC DNA]</scope>
    <source>
        <strain evidence="7">ST1C</strain>
    </source>
</reference>
<keyword evidence="6" id="KW-0472">Membrane</keyword>
<dbReference type="Gene3D" id="1.20.120.50">
    <property type="entry name" value="Hemerythrin-like"/>
    <property type="match status" value="1"/>
</dbReference>
<dbReference type="Proteomes" id="UP000324800">
    <property type="component" value="Unassembled WGS sequence"/>
</dbReference>
<keyword evidence="2" id="KW-0479">Metal-binding</keyword>
<accession>A0A5J4W5N6</accession>
<evidence type="ECO:0000313" key="8">
    <source>
        <dbReference type="Proteomes" id="UP000324800"/>
    </source>
</evidence>
<dbReference type="GO" id="GO:0046872">
    <property type="term" value="F:metal ion binding"/>
    <property type="evidence" value="ECO:0007669"/>
    <property type="project" value="UniProtKB-KW"/>
</dbReference>
<keyword evidence="3" id="KW-0408">Iron</keyword>
<dbReference type="OrthoDB" id="10686920at2759"/>
<sequence length="1051" mass="120332">MFNILTQNREDEELDVIYEEASEMIYPLLLQLNQEYHKLYEWSYYRQEWRSAKAIWNEIKLQNITVGKIGIGPDMKITNSTTDELRLTRFIQWAEDAINVMLQLFTYKLEKTPRERRDFYTMKQQLAVLALNVPFAATEEMKLVAQAAHKEVLKDADFSIIIIAICLVLATLIMSIGLNIPIRIEISKIIKDRKAKIRVLCNIPAEEAQKMYTLMQDRNDPNERMRLNRMNIHSEGSKTERSNVSAKSGSIDQIHSFISGASSSSSRSSSSSEKESDNNKSYSSGEHLASQASKIKRLSKTSQISTKISKFNNKEKKKIKLVGTLRTMESKETGTTIAPIISGSSRLSRDNKAQISFQSRSIRSSRSIKVYDTFIEPDRNAYQNKDPIFEKIQEMKQKQQLHTKNTDHGIIQNKCIINSEMHPEMNQSLIYPEILKHHGSIAHPNIYTKTIKRGMMHDKSNSHSTAQYQILQQSGVEQQRIEGQIQGEVMINQKGMIVGANGEALMDQQLIEGQEYINEEEEEMKRIAEQRAEDVDEKLNHLTNIAPVSITVRMIIGTLLIVISVSSFYLVAIISLSSLSDKAAQITINEYRLVKVIQISAFSTMYVSNTVYRTNDTSMIVKIDKYTSAAFKDNSYALSEDNLRTVILSIQQILNTLTSKFQFGPDTLAITGDPLLDAFHVPRMQGKDSFVDEIFQGSTDCLFVNTDTDQTRTDVCNNENRLPGMQFPFNGLEQLLVHFHLCVQDIMNKDPTTVHGIDFENQQFQYVIESAMMDIKEGINRIGNYLVDNMESYSQQYNTILLVLFIVISILIIILSLIFFATLPIQLIQIADRTAHIELIGKVNSEEDIVVWSDDLNTCVKRIDDALHEITKTLSNVVRCIDYKEEKEIVIKVMDELIMQLLVHQTDEEELMTKYKFPSSLELAHKSAHVVIIRKVMNFHEQIIKNMPSVNDAVTFCSTLLPTHIHTQDSELALFLNEKATKDVLNYEIDFNEIKIPPSLDSFNNGPNTSMIEKIKFDKLIDRIKQELEERLQFGEDEEEMMFQQLQTQSN</sequence>
<feature type="region of interest" description="Disordered" evidence="5">
    <location>
        <begin position="259"/>
        <end position="302"/>
    </location>
</feature>
<evidence type="ECO:0000256" key="4">
    <source>
        <dbReference type="SAM" id="Coils"/>
    </source>
</evidence>
<feature type="transmembrane region" description="Helical" evidence="6">
    <location>
        <begin position="158"/>
        <end position="178"/>
    </location>
</feature>
<name>A0A5J4W5N6_9EUKA</name>
<dbReference type="EMBL" id="SNRW01003424">
    <property type="protein sequence ID" value="KAA6389873.1"/>
    <property type="molecule type" value="Genomic_DNA"/>
</dbReference>
<feature type="coiled-coil region" evidence="4">
    <location>
        <begin position="517"/>
        <end position="545"/>
    </location>
</feature>
<dbReference type="SUPFAM" id="SSF47188">
    <property type="entry name" value="Hemerythrin-like"/>
    <property type="match status" value="1"/>
</dbReference>
<dbReference type="CDD" id="cd12107">
    <property type="entry name" value="Hemerythrin"/>
    <property type="match status" value="1"/>
</dbReference>
<evidence type="ECO:0000256" key="1">
    <source>
        <dbReference type="ARBA" id="ARBA00010587"/>
    </source>
</evidence>
<protein>
    <recommendedName>
        <fullName evidence="9">Hemerythrin-like domain-containing protein</fullName>
    </recommendedName>
</protein>
<evidence type="ECO:0000256" key="5">
    <source>
        <dbReference type="SAM" id="MobiDB-lite"/>
    </source>
</evidence>
<proteinExistence type="inferred from homology"/>
<keyword evidence="4" id="KW-0175">Coiled coil</keyword>
<dbReference type="AlphaFoldDB" id="A0A5J4W5N6"/>
<feature type="compositionally biased region" description="Low complexity" evidence="5">
    <location>
        <begin position="259"/>
        <end position="271"/>
    </location>
</feature>
<comment type="similarity">
    <text evidence="1">Belongs to the hemerythrin family.</text>
</comment>
<evidence type="ECO:0000256" key="2">
    <source>
        <dbReference type="ARBA" id="ARBA00022723"/>
    </source>
</evidence>
<dbReference type="InterPro" id="IPR012827">
    <property type="entry name" value="Hemerythrin_metal-bd"/>
</dbReference>
<gene>
    <name evidence="7" type="ORF">EZS28_014601</name>
</gene>
<feature type="transmembrane region" description="Helical" evidence="6">
    <location>
        <begin position="800"/>
        <end position="823"/>
    </location>
</feature>
<keyword evidence="6" id="KW-0812">Transmembrane</keyword>
<feature type="transmembrane region" description="Helical" evidence="6">
    <location>
        <begin position="554"/>
        <end position="576"/>
    </location>
</feature>
<evidence type="ECO:0000256" key="3">
    <source>
        <dbReference type="ARBA" id="ARBA00023004"/>
    </source>
</evidence>
<dbReference type="InterPro" id="IPR035938">
    <property type="entry name" value="Hemerythrin-like_sf"/>
</dbReference>
<comment type="caution">
    <text evidence="7">The sequence shown here is derived from an EMBL/GenBank/DDBJ whole genome shotgun (WGS) entry which is preliminary data.</text>
</comment>
<evidence type="ECO:0008006" key="9">
    <source>
        <dbReference type="Google" id="ProtNLM"/>
    </source>
</evidence>